<proteinExistence type="predicted"/>
<keyword evidence="1" id="KW-1133">Transmembrane helix</keyword>
<keyword evidence="3" id="KW-1185">Reference proteome</keyword>
<name>A0A9K3ILN5_HELAN</name>
<keyword evidence="1" id="KW-0812">Transmembrane</keyword>
<dbReference type="Proteomes" id="UP000215914">
    <property type="component" value="Unassembled WGS sequence"/>
</dbReference>
<evidence type="ECO:0000256" key="1">
    <source>
        <dbReference type="SAM" id="Phobius"/>
    </source>
</evidence>
<feature type="transmembrane region" description="Helical" evidence="1">
    <location>
        <begin position="26"/>
        <end position="47"/>
    </location>
</feature>
<evidence type="ECO:0000313" key="2">
    <source>
        <dbReference type="EMBL" id="KAF5799083.1"/>
    </source>
</evidence>
<accession>A0A9K3ILN5</accession>
<comment type="caution">
    <text evidence="2">The sequence shown here is derived from an EMBL/GenBank/DDBJ whole genome shotgun (WGS) entry which is preliminary data.</text>
</comment>
<dbReference type="EMBL" id="MNCJ02000322">
    <property type="protein sequence ID" value="KAF5799083.1"/>
    <property type="molecule type" value="Genomic_DNA"/>
</dbReference>
<reference evidence="2" key="2">
    <citation type="submission" date="2020-06" db="EMBL/GenBank/DDBJ databases">
        <title>Helianthus annuus Genome sequencing and assembly Release 2.</title>
        <authorList>
            <person name="Gouzy J."/>
            <person name="Langlade N."/>
            <person name="Munos S."/>
        </authorList>
    </citation>
    <scope>NUCLEOTIDE SEQUENCE</scope>
    <source>
        <tissue evidence="2">Leaves</tissue>
    </source>
</reference>
<reference evidence="2" key="1">
    <citation type="journal article" date="2017" name="Nature">
        <title>The sunflower genome provides insights into oil metabolism, flowering and Asterid evolution.</title>
        <authorList>
            <person name="Badouin H."/>
            <person name="Gouzy J."/>
            <person name="Grassa C.J."/>
            <person name="Murat F."/>
            <person name="Staton S.E."/>
            <person name="Cottret L."/>
            <person name="Lelandais-Briere C."/>
            <person name="Owens G.L."/>
            <person name="Carrere S."/>
            <person name="Mayjonade B."/>
            <person name="Legrand L."/>
            <person name="Gill N."/>
            <person name="Kane N.C."/>
            <person name="Bowers J.E."/>
            <person name="Hubner S."/>
            <person name="Bellec A."/>
            <person name="Berard A."/>
            <person name="Berges H."/>
            <person name="Blanchet N."/>
            <person name="Boniface M.C."/>
            <person name="Brunel D."/>
            <person name="Catrice O."/>
            <person name="Chaidir N."/>
            <person name="Claudel C."/>
            <person name="Donnadieu C."/>
            <person name="Faraut T."/>
            <person name="Fievet G."/>
            <person name="Helmstetter N."/>
            <person name="King M."/>
            <person name="Knapp S.J."/>
            <person name="Lai Z."/>
            <person name="Le Paslier M.C."/>
            <person name="Lippi Y."/>
            <person name="Lorenzon L."/>
            <person name="Mandel J.R."/>
            <person name="Marage G."/>
            <person name="Marchand G."/>
            <person name="Marquand E."/>
            <person name="Bret-Mestries E."/>
            <person name="Morien E."/>
            <person name="Nambeesan S."/>
            <person name="Nguyen T."/>
            <person name="Pegot-Espagnet P."/>
            <person name="Pouilly N."/>
            <person name="Raftis F."/>
            <person name="Sallet E."/>
            <person name="Schiex T."/>
            <person name="Thomas J."/>
            <person name="Vandecasteele C."/>
            <person name="Vares D."/>
            <person name="Vear F."/>
            <person name="Vautrin S."/>
            <person name="Crespi M."/>
            <person name="Mangin B."/>
            <person name="Burke J.M."/>
            <person name="Salse J."/>
            <person name="Munos S."/>
            <person name="Vincourt P."/>
            <person name="Rieseberg L.H."/>
            <person name="Langlade N.B."/>
        </authorList>
    </citation>
    <scope>NUCLEOTIDE SEQUENCE</scope>
    <source>
        <tissue evidence="2">Leaves</tissue>
    </source>
</reference>
<sequence length="94" mass="11244">MFTPYFITKHETILKQVFLYSGSVSVTYILAFITRTFYVTCCLTMHIHPRINHFFFRKCEVQKQFDIVTIFRIKKSITIGLFIHPPSISIPRYY</sequence>
<gene>
    <name evidence="2" type="ORF">HanXRQr2_Chr07g0300471</name>
</gene>
<dbReference type="Gramene" id="mRNA:HanXRQr2_Chr07g0300471">
    <property type="protein sequence ID" value="CDS:HanXRQr2_Chr07g0300471.1"/>
    <property type="gene ID" value="HanXRQr2_Chr07g0300471"/>
</dbReference>
<dbReference type="AlphaFoldDB" id="A0A9K3ILN5"/>
<organism evidence="2 3">
    <name type="scientific">Helianthus annuus</name>
    <name type="common">Common sunflower</name>
    <dbReference type="NCBI Taxonomy" id="4232"/>
    <lineage>
        <taxon>Eukaryota</taxon>
        <taxon>Viridiplantae</taxon>
        <taxon>Streptophyta</taxon>
        <taxon>Embryophyta</taxon>
        <taxon>Tracheophyta</taxon>
        <taxon>Spermatophyta</taxon>
        <taxon>Magnoliopsida</taxon>
        <taxon>eudicotyledons</taxon>
        <taxon>Gunneridae</taxon>
        <taxon>Pentapetalae</taxon>
        <taxon>asterids</taxon>
        <taxon>campanulids</taxon>
        <taxon>Asterales</taxon>
        <taxon>Asteraceae</taxon>
        <taxon>Asteroideae</taxon>
        <taxon>Heliantheae alliance</taxon>
        <taxon>Heliantheae</taxon>
        <taxon>Helianthus</taxon>
    </lineage>
</organism>
<protein>
    <submittedName>
        <fullName evidence="2">Uncharacterized protein</fullName>
    </submittedName>
</protein>
<evidence type="ECO:0000313" key="3">
    <source>
        <dbReference type="Proteomes" id="UP000215914"/>
    </source>
</evidence>
<keyword evidence="1" id="KW-0472">Membrane</keyword>